<evidence type="ECO:0000256" key="7">
    <source>
        <dbReference type="ARBA" id="ARBA00023295"/>
    </source>
</evidence>
<feature type="active site" description="Nucleophile" evidence="9">
    <location>
        <position position="255"/>
    </location>
</feature>
<feature type="domain" description="CBM1" evidence="13">
    <location>
        <begin position="770"/>
        <end position="806"/>
    </location>
</feature>
<dbReference type="GO" id="GO:0045493">
    <property type="term" value="P:xylan catabolic process"/>
    <property type="evidence" value="ECO:0007669"/>
    <property type="project" value="UniProtKB-KW"/>
</dbReference>
<evidence type="ECO:0000256" key="12">
    <source>
        <dbReference type="SAM" id="SignalP"/>
    </source>
</evidence>
<keyword evidence="17" id="KW-1185">Reference proteome</keyword>
<proteinExistence type="inferred from homology"/>
<keyword evidence="3" id="KW-0858">Xylan degradation</keyword>
<dbReference type="SUPFAM" id="SSF57180">
    <property type="entry name" value="Cellulose-binding domain"/>
    <property type="match status" value="1"/>
</dbReference>
<name>A0A1Y1VEM8_9FUNG</name>
<dbReference type="GO" id="GO:0030248">
    <property type="term" value="F:cellulose binding"/>
    <property type="evidence" value="ECO:0007669"/>
    <property type="project" value="InterPro"/>
</dbReference>
<evidence type="ECO:0000313" key="15">
    <source>
        <dbReference type="EMBL" id="ORX35189.1"/>
    </source>
</evidence>
<dbReference type="InterPro" id="IPR017853">
    <property type="entry name" value="GH"/>
</dbReference>
<dbReference type="EC" id="3.2.1.8" evidence="10"/>
<keyword evidence="8 10" id="KW-0624">Polysaccharide degradation</keyword>
<feature type="region of interest" description="Disordered" evidence="11">
    <location>
        <begin position="580"/>
        <end position="606"/>
    </location>
</feature>
<evidence type="ECO:0000256" key="6">
    <source>
        <dbReference type="ARBA" id="ARBA00023277"/>
    </source>
</evidence>
<accession>A0A1Y1VEM8</accession>
<sequence length="806" mass="84282">MKFSTINKILISTFVASASAYDLLKDFAGDLKVGVAANTNRFNNGNYNNAMKAFNMMVAENGCKLSGIQQQKGVYNFNDCDAHYNKAKELGMEFRGHCLIWHAYQPSWFENADSNTLKNAIVDHITKTLQHYEGKIKAWDVVNEAVDDSSNGQGFMLRNSFLRQKVPNFIDIAFETARKVSPNTKLFYNDYNAEGHLPKSESIYNFVADLKKRNIPIDGVGLQYHVSSQSQPTFNQINGLIGRYCKLGLEVHITELDVKLQGNQSRQTEAFSNALKACLANSCCKAFLVWGVGDSDSWLGGNEQALLFNNNYQPKPIYNTLLDILKKEARPATSNSNNAASVSKPSTKTIPSINLTKTIPSNLITKTAGSSSKTKTIPSVTVPGTKTIPSASAGSKTVPDSLKKTKTIPADKITSVSSKTIPNTSNNTKTIPNINLTKTIPSNLITKTTGASGKTIPTSLITSGVSKTKTIPATLITSTGAGSSKTIPNKTKTIPATLITSTGAGSSKTIPNKTKTIPATLITSTGAGSSKTIPSTGSAGSSKTIPNKTKTIPATLITSTGGAGSSKTIPNKTKTIPATLITSTGGAGSSKTIPSTGSTGSSKTIPDIATKTKTIPATLITSTGGAGSSKTIPSSLSKTKTIPATLITSTGGAGSSKTIPSTGGSSKTIPNKTKTIPATLITSTGGAGSSKTIPSTGGSSKTIPSTTVGGTKTIPSNLSKTKTIPSTSGNTKTIPSSNTNTKCDPVTVTVTVTVDKCDATSSNNNSNNANCVPKWGQCGGNNYTGATCCQSGSTCVAFNEWYHQCV</sequence>
<dbReference type="EMBL" id="MCFH01000178">
    <property type="protein sequence ID" value="ORX35189.1"/>
    <property type="molecule type" value="Genomic_DNA"/>
</dbReference>
<keyword evidence="7 10" id="KW-0326">Glycosidase</keyword>
<feature type="compositionally biased region" description="Polar residues" evidence="11">
    <location>
        <begin position="377"/>
        <end position="395"/>
    </location>
</feature>
<feature type="compositionally biased region" description="Low complexity" evidence="11">
    <location>
        <begin position="367"/>
        <end position="376"/>
    </location>
</feature>
<dbReference type="InterPro" id="IPR044846">
    <property type="entry name" value="GH10"/>
</dbReference>
<evidence type="ECO:0000256" key="11">
    <source>
        <dbReference type="SAM" id="MobiDB-lite"/>
    </source>
</evidence>
<dbReference type="GO" id="GO:0005576">
    <property type="term" value="C:extracellular region"/>
    <property type="evidence" value="ECO:0007669"/>
    <property type="project" value="InterPro"/>
</dbReference>
<evidence type="ECO:0000256" key="8">
    <source>
        <dbReference type="ARBA" id="ARBA00023326"/>
    </source>
</evidence>
<evidence type="ECO:0000256" key="3">
    <source>
        <dbReference type="ARBA" id="ARBA00022651"/>
    </source>
</evidence>
<feature type="signal peptide" evidence="12">
    <location>
        <begin position="1"/>
        <end position="20"/>
    </location>
</feature>
<feature type="region of interest" description="Disordered" evidence="11">
    <location>
        <begin position="647"/>
        <end position="738"/>
    </location>
</feature>
<feature type="region of interest" description="Disordered" evidence="11">
    <location>
        <begin position="367"/>
        <end position="402"/>
    </location>
</feature>
<evidence type="ECO:0000256" key="1">
    <source>
        <dbReference type="ARBA" id="ARBA00000681"/>
    </source>
</evidence>
<dbReference type="InterPro" id="IPR031158">
    <property type="entry name" value="GH10_AS"/>
</dbReference>
<evidence type="ECO:0000256" key="4">
    <source>
        <dbReference type="ARBA" id="ARBA00022729"/>
    </source>
</evidence>
<evidence type="ECO:0000256" key="10">
    <source>
        <dbReference type="RuleBase" id="RU361174"/>
    </source>
</evidence>
<comment type="caution">
    <text evidence="16">The sequence shown here is derived from an EMBL/GenBank/DDBJ whole genome shotgun (WGS) entry which is preliminary data.</text>
</comment>
<dbReference type="PANTHER" id="PTHR31490:SF88">
    <property type="entry name" value="BETA-XYLANASE"/>
    <property type="match status" value="1"/>
</dbReference>
<feature type="chain" id="PRO_5011907590" description="Beta-xylanase" evidence="12">
    <location>
        <begin position="21"/>
        <end position="806"/>
    </location>
</feature>
<dbReference type="EMBL" id="MCFH01000011">
    <property type="protein sequence ID" value="ORX54277.1"/>
    <property type="molecule type" value="Genomic_DNA"/>
</dbReference>
<dbReference type="OrthoDB" id="2147070at2759"/>
<evidence type="ECO:0000256" key="5">
    <source>
        <dbReference type="ARBA" id="ARBA00022801"/>
    </source>
</evidence>
<dbReference type="Pfam" id="PF00331">
    <property type="entry name" value="Glyco_hydro_10"/>
    <property type="match status" value="1"/>
</dbReference>
<dbReference type="PRINTS" id="PR00134">
    <property type="entry name" value="GLHYDRLASE10"/>
</dbReference>
<dbReference type="AlphaFoldDB" id="A0A1Y1VEM8"/>
<organism evidence="16 17">
    <name type="scientific">Piromyces finnis</name>
    <dbReference type="NCBI Taxonomy" id="1754191"/>
    <lineage>
        <taxon>Eukaryota</taxon>
        <taxon>Fungi</taxon>
        <taxon>Fungi incertae sedis</taxon>
        <taxon>Chytridiomycota</taxon>
        <taxon>Chytridiomycota incertae sedis</taxon>
        <taxon>Neocallimastigomycetes</taxon>
        <taxon>Neocallimastigales</taxon>
        <taxon>Neocallimastigaceae</taxon>
        <taxon>Piromyces</taxon>
    </lineage>
</organism>
<gene>
    <name evidence="16" type="ORF">BCR36DRAFT_581898</name>
    <name evidence="15" type="ORF">BCR36DRAFT_588529</name>
</gene>
<dbReference type="STRING" id="1754191.A0A1Y1VEM8"/>
<evidence type="ECO:0000313" key="16">
    <source>
        <dbReference type="EMBL" id="ORX54277.1"/>
    </source>
</evidence>
<dbReference type="InterPro" id="IPR000254">
    <property type="entry name" value="CBD"/>
</dbReference>
<dbReference type="PROSITE" id="PS51164">
    <property type="entry name" value="CBM1_2"/>
    <property type="match status" value="1"/>
</dbReference>
<keyword evidence="4 12" id="KW-0732">Signal</keyword>
<dbReference type="PROSITE" id="PS00562">
    <property type="entry name" value="CBM1_1"/>
    <property type="match status" value="1"/>
</dbReference>
<reference evidence="16 17" key="1">
    <citation type="submission" date="2016-08" db="EMBL/GenBank/DDBJ databases">
        <title>Genomes of anaerobic fungi encode conserved fungal cellulosomes for biomass hydrolysis.</title>
        <authorList>
            <consortium name="DOE Joint Genome Institute"/>
            <person name="Haitjema C.H."/>
            <person name="Gilmore S.P."/>
            <person name="Henske J.K."/>
            <person name="Solomon K.V."/>
            <person name="De Groot R."/>
            <person name="Kuo A."/>
            <person name="Mondo S.J."/>
            <person name="Salamov A.A."/>
            <person name="Labutti K."/>
            <person name="Zhao Z."/>
            <person name="Chiniquy J."/>
            <person name="Barry K."/>
            <person name="Brewer H.M."/>
            <person name="Purvine S.O."/>
            <person name="Wright A.T."/>
            <person name="Boxma B."/>
            <person name="Van Alen T."/>
            <person name="Hackstein J.H."/>
            <person name="Baker S.E."/>
            <person name="Grigoriev I.V."/>
            <person name="O'Malley M.A."/>
        </authorList>
    </citation>
    <scope>NUCLEOTIDE SEQUENCE [LARGE SCALE GENOMIC DNA]</scope>
    <source>
        <strain evidence="17">finn</strain>
        <strain evidence="16">Finn</strain>
    </source>
</reference>
<dbReference type="Proteomes" id="UP000193719">
    <property type="component" value="Unassembled WGS sequence"/>
</dbReference>
<evidence type="ECO:0000313" key="17">
    <source>
        <dbReference type="Proteomes" id="UP000193719"/>
    </source>
</evidence>
<evidence type="ECO:0000259" key="13">
    <source>
        <dbReference type="PROSITE" id="PS51164"/>
    </source>
</evidence>
<evidence type="ECO:0000256" key="9">
    <source>
        <dbReference type="PROSITE-ProRule" id="PRU10061"/>
    </source>
</evidence>
<dbReference type="SMART" id="SM00633">
    <property type="entry name" value="Glyco_10"/>
    <property type="match status" value="1"/>
</dbReference>
<reference evidence="16 17" key="2">
    <citation type="submission" date="2016-08" db="EMBL/GenBank/DDBJ databases">
        <title>Pervasive Adenine N6-methylation of Active Genes in Fungi.</title>
        <authorList>
            <consortium name="DOE Joint Genome Institute"/>
            <person name="Mondo S.J."/>
            <person name="Dannebaum R.O."/>
            <person name="Kuo R.C."/>
            <person name="Labutti K."/>
            <person name="Haridas S."/>
            <person name="Kuo A."/>
            <person name="Salamov A."/>
            <person name="Ahrendt S.R."/>
            <person name="Lipzen A."/>
            <person name="Sullivan W."/>
            <person name="Andreopoulos W.B."/>
            <person name="Clum A."/>
            <person name="Lindquist E."/>
            <person name="Daum C."/>
            <person name="Ramamoorthy G.K."/>
            <person name="Gryganskyi A."/>
            <person name="Culley D."/>
            <person name="Magnuson J.K."/>
            <person name="James T.Y."/>
            <person name="O'Malley M.A."/>
            <person name="Stajich J.E."/>
            <person name="Spatafora J.W."/>
            <person name="Visel A."/>
            <person name="Grigoriev I.V."/>
        </authorList>
    </citation>
    <scope>NUCLEOTIDE SEQUENCE [LARGE SCALE GENOMIC DNA]</scope>
    <source>
        <strain evidence="16">Finn</strain>
        <strain evidence="17">finn</strain>
    </source>
</reference>
<dbReference type="PROSITE" id="PS51760">
    <property type="entry name" value="GH10_2"/>
    <property type="match status" value="1"/>
</dbReference>
<comment type="catalytic activity">
    <reaction evidence="1 10">
        <text>Endohydrolysis of (1-&gt;4)-beta-D-xylosidic linkages in xylans.</text>
        <dbReference type="EC" id="3.2.1.8"/>
    </reaction>
</comment>
<keyword evidence="6 10" id="KW-0119">Carbohydrate metabolism</keyword>
<evidence type="ECO:0000256" key="2">
    <source>
        <dbReference type="ARBA" id="ARBA00007495"/>
    </source>
</evidence>
<dbReference type="InterPro" id="IPR001000">
    <property type="entry name" value="GH10_dom"/>
</dbReference>
<dbReference type="SUPFAM" id="SSF51445">
    <property type="entry name" value="(Trans)glycosidases"/>
    <property type="match status" value="1"/>
</dbReference>
<feature type="domain" description="GH10" evidence="14">
    <location>
        <begin position="17"/>
        <end position="324"/>
    </location>
</feature>
<evidence type="ECO:0000259" key="14">
    <source>
        <dbReference type="PROSITE" id="PS51760"/>
    </source>
</evidence>
<feature type="region of interest" description="Disordered" evidence="11">
    <location>
        <begin position="526"/>
        <end position="547"/>
    </location>
</feature>
<feature type="compositionally biased region" description="Polar residues" evidence="11">
    <location>
        <begin position="580"/>
        <end position="604"/>
    </location>
</feature>
<dbReference type="PANTHER" id="PTHR31490">
    <property type="entry name" value="GLYCOSYL HYDROLASE"/>
    <property type="match status" value="1"/>
</dbReference>
<dbReference type="Gene3D" id="3.20.20.80">
    <property type="entry name" value="Glycosidases"/>
    <property type="match status" value="1"/>
</dbReference>
<protein>
    <recommendedName>
        <fullName evidence="10">Beta-xylanase</fullName>
        <ecNumber evidence="10">3.2.1.8</ecNumber>
    </recommendedName>
</protein>
<dbReference type="InterPro" id="IPR035971">
    <property type="entry name" value="CBD_sf"/>
</dbReference>
<comment type="similarity">
    <text evidence="2 10">Belongs to the glycosyl hydrolase 10 (cellulase F) family.</text>
</comment>
<dbReference type="PROSITE" id="PS00591">
    <property type="entry name" value="GH10_1"/>
    <property type="match status" value="1"/>
</dbReference>
<dbReference type="Pfam" id="PF00734">
    <property type="entry name" value="CBM_1"/>
    <property type="match status" value="1"/>
</dbReference>
<dbReference type="GO" id="GO:0031176">
    <property type="term" value="F:endo-1,4-beta-xylanase activity"/>
    <property type="evidence" value="ECO:0007669"/>
    <property type="project" value="UniProtKB-EC"/>
</dbReference>
<keyword evidence="5 10" id="KW-0378">Hydrolase</keyword>
<dbReference type="SMART" id="SM00236">
    <property type="entry name" value="fCBD"/>
    <property type="match status" value="1"/>
</dbReference>